<dbReference type="EMBL" id="JAXOVC010000011">
    <property type="protein sequence ID" value="KAK4495863.1"/>
    <property type="molecule type" value="Genomic_DNA"/>
</dbReference>
<reference evidence="2 3" key="1">
    <citation type="journal article" date="2023" name="G3 (Bethesda)">
        <title>A chromosome-level genome assembly of Zasmidium syzygii isolated from banana leaves.</title>
        <authorList>
            <person name="van Westerhoven A.C."/>
            <person name="Mehrabi R."/>
            <person name="Talebi R."/>
            <person name="Steentjes M.B.F."/>
            <person name="Corcolon B."/>
            <person name="Chong P.A."/>
            <person name="Kema G.H.J."/>
            <person name="Seidl M.F."/>
        </authorList>
    </citation>
    <scope>NUCLEOTIDE SEQUENCE [LARGE SCALE GENOMIC DNA]</scope>
    <source>
        <strain evidence="2 3">P124</strain>
    </source>
</reference>
<keyword evidence="3" id="KW-1185">Reference proteome</keyword>
<name>A0ABR0E3N4_ZASCE</name>
<feature type="signal peptide" evidence="1">
    <location>
        <begin position="1"/>
        <end position="19"/>
    </location>
</feature>
<gene>
    <name evidence="2" type="ORF">PRZ48_013131</name>
</gene>
<proteinExistence type="predicted"/>
<comment type="caution">
    <text evidence="2">The sequence shown here is derived from an EMBL/GenBank/DDBJ whole genome shotgun (WGS) entry which is preliminary data.</text>
</comment>
<organism evidence="2 3">
    <name type="scientific">Zasmidium cellare</name>
    <name type="common">Wine cellar mold</name>
    <name type="synonym">Racodium cellare</name>
    <dbReference type="NCBI Taxonomy" id="395010"/>
    <lineage>
        <taxon>Eukaryota</taxon>
        <taxon>Fungi</taxon>
        <taxon>Dikarya</taxon>
        <taxon>Ascomycota</taxon>
        <taxon>Pezizomycotina</taxon>
        <taxon>Dothideomycetes</taxon>
        <taxon>Dothideomycetidae</taxon>
        <taxon>Mycosphaerellales</taxon>
        <taxon>Mycosphaerellaceae</taxon>
        <taxon>Zasmidium</taxon>
    </lineage>
</organism>
<feature type="chain" id="PRO_5045318125" evidence="1">
    <location>
        <begin position="20"/>
        <end position="192"/>
    </location>
</feature>
<evidence type="ECO:0000313" key="3">
    <source>
        <dbReference type="Proteomes" id="UP001305779"/>
    </source>
</evidence>
<dbReference type="Proteomes" id="UP001305779">
    <property type="component" value="Unassembled WGS sequence"/>
</dbReference>
<evidence type="ECO:0000256" key="1">
    <source>
        <dbReference type="SAM" id="SignalP"/>
    </source>
</evidence>
<keyword evidence="1" id="KW-0732">Signal</keyword>
<sequence length="192" mass="20074">MKFPATIASLSLSLGLASAFHIPEGTPDGVYSVHTYHNGTEIHTRLTTPGAGASARQLRKRQGSYFQGAPQCYGGDEGGELDHGNTDTANANLQYQCGGGAEIDPGDDFYSIAGNTVAYACNFGGTDDYTFCFSSTSVQANQIITNGNGDGNPGCGEYQPGSIEDVNYLVAYGYENYGSAKGNNFCGRGTQG</sequence>
<protein>
    <submittedName>
        <fullName evidence="2">Uncharacterized protein</fullName>
    </submittedName>
</protein>
<accession>A0ABR0E3N4</accession>
<evidence type="ECO:0000313" key="2">
    <source>
        <dbReference type="EMBL" id="KAK4495863.1"/>
    </source>
</evidence>